<dbReference type="InterPro" id="IPR058329">
    <property type="entry name" value="Arp1_N"/>
</dbReference>
<evidence type="ECO:0000259" key="2">
    <source>
        <dbReference type="Pfam" id="PF01425"/>
    </source>
</evidence>
<dbReference type="Pfam" id="PF01425">
    <property type="entry name" value="Amidase"/>
    <property type="match status" value="1"/>
</dbReference>
<organism evidence="4 5">
    <name type="scientific">Exophiala xenobiotica</name>
    <dbReference type="NCBI Taxonomy" id="348802"/>
    <lineage>
        <taxon>Eukaryota</taxon>
        <taxon>Fungi</taxon>
        <taxon>Dikarya</taxon>
        <taxon>Ascomycota</taxon>
        <taxon>Pezizomycotina</taxon>
        <taxon>Eurotiomycetes</taxon>
        <taxon>Chaetothyriomycetidae</taxon>
        <taxon>Chaetothyriales</taxon>
        <taxon>Herpotrichiellaceae</taxon>
        <taxon>Exophiala</taxon>
    </lineage>
</organism>
<protein>
    <submittedName>
        <fullName evidence="4">Uncharacterized protein</fullName>
    </submittedName>
</protein>
<accession>A0A0D2EHY3</accession>
<evidence type="ECO:0000259" key="3">
    <source>
        <dbReference type="Pfam" id="PF26053"/>
    </source>
</evidence>
<dbReference type="STRING" id="348802.A0A0D2EHY3"/>
<dbReference type="SUPFAM" id="SSF75304">
    <property type="entry name" value="Amidase signature (AS) enzymes"/>
    <property type="match status" value="1"/>
</dbReference>
<dbReference type="InterPro" id="IPR023631">
    <property type="entry name" value="Amidase_dom"/>
</dbReference>
<evidence type="ECO:0000313" key="5">
    <source>
        <dbReference type="Proteomes" id="UP000054342"/>
    </source>
</evidence>
<dbReference type="InterPro" id="IPR036928">
    <property type="entry name" value="AS_sf"/>
</dbReference>
<dbReference type="OrthoDB" id="5423360at2759"/>
<dbReference type="RefSeq" id="XP_013315578.1">
    <property type="nucleotide sequence ID" value="XM_013460124.1"/>
</dbReference>
<keyword evidence="5" id="KW-1185">Reference proteome</keyword>
<feature type="signal peptide" evidence="1">
    <location>
        <begin position="1"/>
        <end position="21"/>
    </location>
</feature>
<gene>
    <name evidence="4" type="ORF">PV05_07314</name>
</gene>
<reference evidence="4 5" key="1">
    <citation type="submission" date="2015-01" db="EMBL/GenBank/DDBJ databases">
        <title>The Genome Sequence of Exophiala xenobiotica CBS118157.</title>
        <authorList>
            <consortium name="The Broad Institute Genomics Platform"/>
            <person name="Cuomo C."/>
            <person name="de Hoog S."/>
            <person name="Gorbushina A."/>
            <person name="Stielow B."/>
            <person name="Teixiera M."/>
            <person name="Abouelleil A."/>
            <person name="Chapman S.B."/>
            <person name="Priest M."/>
            <person name="Young S.K."/>
            <person name="Wortman J."/>
            <person name="Nusbaum C."/>
            <person name="Birren B."/>
        </authorList>
    </citation>
    <scope>NUCLEOTIDE SEQUENCE [LARGE SCALE GENOMIC DNA]</scope>
    <source>
        <strain evidence="4 5">CBS 118157</strain>
    </source>
</reference>
<proteinExistence type="predicted"/>
<evidence type="ECO:0000256" key="1">
    <source>
        <dbReference type="SAM" id="SignalP"/>
    </source>
</evidence>
<dbReference type="GeneID" id="25329222"/>
<dbReference type="PANTHER" id="PTHR46310:SF7">
    <property type="entry name" value="AMIDASE 1"/>
    <property type="match status" value="1"/>
</dbReference>
<keyword evidence="1" id="KW-0732">Signal</keyword>
<sequence length="696" mass="75523">MKVAPVRVLLLSLVFAILSNAALVSRQIPLGANEYFLPPEAAFSLAPWTSDLVNSTDEFVPLTVVSFSATRATEVNLRAAFESFNQTDDVWNSDFTQHLLIFPGNDAIQLPDCPAMQSALLPEYSVDSILTGHSTTPNITQPPQGPYFLNVPTRKVYRAYKLVSDTNQAFIQSSYQDDNDVHHTLAAGITSAAGLTIALPSRLWYTQTPDKPLAGLRLAVKDLYHLNGMKTSFGNRAMFEMSEPENTTAVAVQKLIDAGAVVVGKNKLSEFAYAGSYVVDHIDYLLPFNPRGDGSNSPGDSSGGSGSAVASYDWLDASMGSDTGGSIRGPALVNGVMGNRPSTGAVDLSGALPLSKAMDTSGLLVRDPMLWSRMNKVLYSGFGKEYPSLPKKVYVDPSLISDDPSYTTWWQQDVQPVIKAISAFLGTNVSSVSIDQIWNSTNHPGKLNRTEIANVVNVVYGNVNAYEQWTMFGRDYVNAWMETHDGEFPHMSPSTRRGWLAANTSITADMHQNYLDDMQIVRQWVADKFLKPDNDSCSDAIYLYFEPPFKQYKLDVSAATEDPYIEQLVEQATRLTIQVAELNATLLCDTTSASSNTTASTACREAQENFEALASGASDPVTVSPGRLASVAGLPDFAIAMGASPVFSNSTLKEEMVPWGMDIMAARGCDFMIQDLISALAQQGIVKTVKAGAQAF</sequence>
<dbReference type="Gene3D" id="3.90.1300.10">
    <property type="entry name" value="Amidase signature (AS) domain"/>
    <property type="match status" value="1"/>
</dbReference>
<dbReference type="EMBL" id="KN847320">
    <property type="protein sequence ID" value="KIW54993.1"/>
    <property type="molecule type" value="Genomic_DNA"/>
</dbReference>
<dbReference type="Proteomes" id="UP000054342">
    <property type="component" value="Unassembled WGS sequence"/>
</dbReference>
<feature type="domain" description="Amidase" evidence="2">
    <location>
        <begin position="207"/>
        <end position="367"/>
    </location>
</feature>
<name>A0A0D2EHY3_9EURO</name>
<dbReference type="AlphaFoldDB" id="A0A0D2EHY3"/>
<dbReference type="Pfam" id="PF26053">
    <property type="entry name" value="DUF8016"/>
    <property type="match status" value="1"/>
</dbReference>
<evidence type="ECO:0000313" key="4">
    <source>
        <dbReference type="EMBL" id="KIW54993.1"/>
    </source>
</evidence>
<feature type="chain" id="PRO_5002241390" evidence="1">
    <location>
        <begin position="22"/>
        <end position="696"/>
    </location>
</feature>
<dbReference type="PANTHER" id="PTHR46310">
    <property type="entry name" value="AMIDASE 1"/>
    <property type="match status" value="1"/>
</dbReference>
<feature type="domain" description="Scytalone dehydratase-like protein Arp1 N-terminal" evidence="3">
    <location>
        <begin position="51"/>
        <end position="162"/>
    </location>
</feature>